<accession>A0A1N7SN77</accession>
<sequence>MAKVIAAEQMKLSRLQAENKRLQMDPEIARRAATFFAKDFL</sequence>
<dbReference type="AlphaFoldDB" id="A0A1N7SN77"/>
<gene>
    <name evidence="1" type="ORF">BN2476_650055</name>
</gene>
<evidence type="ECO:0000313" key="1">
    <source>
        <dbReference type="EMBL" id="SIT48791.1"/>
    </source>
</evidence>
<name>A0A1N7SN77_9BURK</name>
<evidence type="ECO:0000313" key="2">
    <source>
        <dbReference type="Proteomes" id="UP000195569"/>
    </source>
</evidence>
<protein>
    <submittedName>
        <fullName evidence="1">Transposase</fullName>
    </submittedName>
</protein>
<organism evidence="1 2">
    <name type="scientific">Paraburkholderia piptadeniae</name>
    <dbReference type="NCBI Taxonomy" id="1701573"/>
    <lineage>
        <taxon>Bacteria</taxon>
        <taxon>Pseudomonadati</taxon>
        <taxon>Pseudomonadota</taxon>
        <taxon>Betaproteobacteria</taxon>
        <taxon>Burkholderiales</taxon>
        <taxon>Burkholderiaceae</taxon>
        <taxon>Paraburkholderia</taxon>
    </lineage>
</organism>
<keyword evidence="2" id="KW-1185">Reference proteome</keyword>
<dbReference type="Proteomes" id="UP000195569">
    <property type="component" value="Unassembled WGS sequence"/>
</dbReference>
<dbReference type="EMBL" id="CYGY02000065">
    <property type="protein sequence ID" value="SIT48791.1"/>
    <property type="molecule type" value="Genomic_DNA"/>
</dbReference>
<reference evidence="1" key="1">
    <citation type="submission" date="2016-12" db="EMBL/GenBank/DDBJ databases">
        <authorList>
            <person name="Moulin L."/>
        </authorList>
    </citation>
    <scope>NUCLEOTIDE SEQUENCE [LARGE SCALE GENOMIC DNA]</scope>
    <source>
        <strain evidence="1">STM 7183</strain>
    </source>
</reference>
<comment type="caution">
    <text evidence="1">The sequence shown here is derived from an EMBL/GenBank/DDBJ whole genome shotgun (WGS) entry which is preliminary data.</text>
</comment>
<proteinExistence type="predicted"/>